<dbReference type="OrthoDB" id="2272203at2759"/>
<proteinExistence type="predicted"/>
<keyword evidence="2" id="KW-1185">Reference proteome</keyword>
<comment type="caution">
    <text evidence="1">The sequence shown here is derived from an EMBL/GenBank/DDBJ whole genome shotgun (WGS) entry which is preliminary data.</text>
</comment>
<name>A0A8H7BQY8_9FUNG</name>
<dbReference type="EMBL" id="JABAYA010000112">
    <property type="protein sequence ID" value="KAF7724759.1"/>
    <property type="molecule type" value="Genomic_DNA"/>
</dbReference>
<dbReference type="Proteomes" id="UP000605846">
    <property type="component" value="Unassembled WGS sequence"/>
</dbReference>
<accession>A0A8H7BQY8</accession>
<evidence type="ECO:0000313" key="1">
    <source>
        <dbReference type="EMBL" id="KAF7724759.1"/>
    </source>
</evidence>
<organism evidence="1 2">
    <name type="scientific">Apophysomyces ossiformis</name>
    <dbReference type="NCBI Taxonomy" id="679940"/>
    <lineage>
        <taxon>Eukaryota</taxon>
        <taxon>Fungi</taxon>
        <taxon>Fungi incertae sedis</taxon>
        <taxon>Mucoromycota</taxon>
        <taxon>Mucoromycotina</taxon>
        <taxon>Mucoromycetes</taxon>
        <taxon>Mucorales</taxon>
        <taxon>Mucorineae</taxon>
        <taxon>Mucoraceae</taxon>
        <taxon>Apophysomyces</taxon>
    </lineage>
</organism>
<gene>
    <name evidence="1" type="ORF">EC973_000787</name>
</gene>
<evidence type="ECO:0000313" key="2">
    <source>
        <dbReference type="Proteomes" id="UP000605846"/>
    </source>
</evidence>
<protein>
    <submittedName>
        <fullName evidence="1">Uncharacterized protein</fullName>
    </submittedName>
</protein>
<reference evidence="1" key="1">
    <citation type="submission" date="2020-01" db="EMBL/GenBank/DDBJ databases">
        <title>Genome Sequencing of Three Apophysomyces-Like Fungal Strains Confirms a Novel Fungal Genus in the Mucoromycota with divergent Burkholderia-like Endosymbiotic Bacteria.</title>
        <authorList>
            <person name="Stajich J.E."/>
            <person name="Macias A.M."/>
            <person name="Carter-House D."/>
            <person name="Lovett B."/>
            <person name="Kasson L.R."/>
            <person name="Berry K."/>
            <person name="Grigoriev I."/>
            <person name="Chang Y."/>
            <person name="Spatafora J."/>
            <person name="Kasson M.T."/>
        </authorList>
    </citation>
    <scope>NUCLEOTIDE SEQUENCE</scope>
    <source>
        <strain evidence="1">NRRL A-21654</strain>
    </source>
</reference>
<sequence length="135" mass="15681">MYEQAFVTSETQRNISQLHFGSIIQTERQIELWMNKSNLWGPRTTSRESGQPKKGRLLWKLKNIYIEQLSGNDNVMTTIGYARKSRTIELPNTETRLTQKMVESLLTSGRYSKVYVSTECNTLWEVVPGVVFFIK</sequence>
<dbReference type="AlphaFoldDB" id="A0A8H7BQY8"/>